<feature type="region of interest" description="Disordered" evidence="1">
    <location>
        <begin position="1"/>
        <end position="23"/>
    </location>
</feature>
<keyword evidence="3" id="KW-1185">Reference proteome</keyword>
<evidence type="ECO:0000313" key="3">
    <source>
        <dbReference type="Proteomes" id="UP001354989"/>
    </source>
</evidence>
<dbReference type="RefSeq" id="WP_338396626.1">
    <property type="nucleotide sequence ID" value="NZ_AP025292.1"/>
</dbReference>
<evidence type="ECO:0000313" key="2">
    <source>
        <dbReference type="EMBL" id="BDC99165.1"/>
    </source>
</evidence>
<accession>A0ABM7VE11</accession>
<protein>
    <recommendedName>
        <fullName evidence="4">J domain-containing protein</fullName>
    </recommendedName>
</protein>
<gene>
    <name evidence="2" type="ORF">PEPS_14460</name>
</gene>
<sequence length="355" mass="41006">MSEVTKRKNAPQPSTAEGHAANQQRYHDLYQQVKQLKLDKIALEEKLNILMGLYLKKVPTLRQQIAMVQLQIVKQLHQATFQHSFNKHQLQAIIEKINQLLEQVLPYVETTEEVRMIFNLNNDITFEEALRKTKKDFLDKTAAYFFEQYQQALNIGALSVHLDDESFADFQQKVWQWVRLQKQQFEAQQTSLTDAKSKAKHESRPADQPALRPLYLSLAKVLHPDKTRSIVPAEQREQMMKQATAAYANKDIDSLLELEQRYIGAADTLNESQQDKFTQYCALLEAQIETLKNDLQSLPSAPRFYAVADCAYPSLKNGKKKIKELIKWYEQHVFLLQLQATALQEKAQVLAFVAS</sequence>
<organism evidence="2 3">
    <name type="scientific">Persicobacter psychrovividus</name>
    <dbReference type="NCBI Taxonomy" id="387638"/>
    <lineage>
        <taxon>Bacteria</taxon>
        <taxon>Pseudomonadati</taxon>
        <taxon>Bacteroidota</taxon>
        <taxon>Cytophagia</taxon>
        <taxon>Cytophagales</taxon>
        <taxon>Persicobacteraceae</taxon>
        <taxon>Persicobacter</taxon>
    </lineage>
</organism>
<proteinExistence type="predicted"/>
<dbReference type="InterPro" id="IPR036869">
    <property type="entry name" value="J_dom_sf"/>
</dbReference>
<dbReference type="EMBL" id="AP025292">
    <property type="protein sequence ID" value="BDC99165.1"/>
    <property type="molecule type" value="Genomic_DNA"/>
</dbReference>
<dbReference type="Proteomes" id="UP001354989">
    <property type="component" value="Chromosome"/>
</dbReference>
<evidence type="ECO:0000256" key="1">
    <source>
        <dbReference type="SAM" id="MobiDB-lite"/>
    </source>
</evidence>
<dbReference type="SUPFAM" id="SSF46565">
    <property type="entry name" value="Chaperone J-domain"/>
    <property type="match status" value="1"/>
</dbReference>
<reference evidence="2 3" key="1">
    <citation type="submission" date="2021-12" db="EMBL/GenBank/DDBJ databases">
        <title>Genome sequencing of bacteria with rrn-lacking chromosome and rrn-plasmid.</title>
        <authorList>
            <person name="Anda M."/>
            <person name="Iwasaki W."/>
        </authorList>
    </citation>
    <scope>NUCLEOTIDE SEQUENCE [LARGE SCALE GENOMIC DNA]</scope>
    <source>
        <strain evidence="2 3">NBRC 101262</strain>
    </source>
</reference>
<evidence type="ECO:0008006" key="4">
    <source>
        <dbReference type="Google" id="ProtNLM"/>
    </source>
</evidence>
<name>A0ABM7VE11_9BACT</name>